<dbReference type="InterPro" id="IPR015942">
    <property type="entry name" value="Asp/Glu/hydantoin_racemase"/>
</dbReference>
<dbReference type="EMBL" id="OFSQ01000038">
    <property type="protein sequence ID" value="SOY68140.1"/>
    <property type="molecule type" value="Genomic_DNA"/>
</dbReference>
<accession>A0A375CDJ9</accession>
<gene>
    <name evidence="3" type="primary">racX</name>
    <name evidence="3" type="ORF">CBM2587_B90576</name>
</gene>
<evidence type="ECO:0000313" key="3">
    <source>
        <dbReference type="EMBL" id="SOY68140.1"/>
    </source>
</evidence>
<dbReference type="PANTHER" id="PTHR21198:SF7">
    <property type="entry name" value="ASPARTATE-GLUTAMATE RACEMASE FAMILY"/>
    <property type="match status" value="1"/>
</dbReference>
<dbReference type="AlphaFoldDB" id="A0A375CDJ9"/>
<dbReference type="Gene3D" id="3.40.50.1860">
    <property type="match status" value="2"/>
</dbReference>
<dbReference type="NCBIfam" id="TIGR00035">
    <property type="entry name" value="asp_race"/>
    <property type="match status" value="1"/>
</dbReference>
<dbReference type="PANTHER" id="PTHR21198">
    <property type="entry name" value="GLUTAMATE RACEMASE"/>
    <property type="match status" value="1"/>
</dbReference>
<keyword evidence="2 3" id="KW-0413">Isomerase</keyword>
<protein>
    <submittedName>
        <fullName evidence="3">Aspartate racemase</fullName>
        <ecNumber evidence="3">5.1.1.13</ecNumber>
    </submittedName>
</protein>
<dbReference type="InterPro" id="IPR001920">
    <property type="entry name" value="Asp/Glu_race"/>
</dbReference>
<sequence length="240" mass="24488">MNSVSTGMTMIGVLGGMGPLATVDFLERVVRLTDAARDQDHLPMVVAHLPQTPDRSRSILAGDALPLPYLLHGIELLNRSQVGLVAIPCNTSHHWYAELSAHSAAPILHIARTCVAALPADSGSVAVLATRGALAAGIYQAALAARGIDAVVPPEPVQKQVDACIQAVKAGALEPAAAALGSALARIAALGVGTAIMGCTEIPVAARGLAAAPLRLVDSTTELARATVAFALARGWNQAA</sequence>
<comment type="similarity">
    <text evidence="1">Belongs to the aspartate/glutamate racemases family.</text>
</comment>
<evidence type="ECO:0000256" key="2">
    <source>
        <dbReference type="ARBA" id="ARBA00023235"/>
    </source>
</evidence>
<dbReference type="SUPFAM" id="SSF53681">
    <property type="entry name" value="Aspartate/glutamate racemase"/>
    <property type="match status" value="2"/>
</dbReference>
<organism evidence="3">
    <name type="scientific">Cupriavidus taiwanensis</name>
    <dbReference type="NCBI Taxonomy" id="164546"/>
    <lineage>
        <taxon>Bacteria</taxon>
        <taxon>Pseudomonadati</taxon>
        <taxon>Pseudomonadota</taxon>
        <taxon>Betaproteobacteria</taxon>
        <taxon>Burkholderiales</taxon>
        <taxon>Burkholderiaceae</taxon>
        <taxon>Cupriavidus</taxon>
    </lineage>
</organism>
<dbReference type="GO" id="GO:0047689">
    <property type="term" value="F:aspartate racemase activity"/>
    <property type="evidence" value="ECO:0007669"/>
    <property type="project" value="UniProtKB-EC"/>
</dbReference>
<dbReference type="EC" id="5.1.1.13" evidence="3"/>
<dbReference type="InterPro" id="IPR004380">
    <property type="entry name" value="Asp_race"/>
</dbReference>
<proteinExistence type="inferred from homology"/>
<name>A0A375CDJ9_9BURK</name>
<comment type="caution">
    <text evidence="3">The sequence shown here is derived from an EMBL/GenBank/DDBJ whole genome shotgun (WGS) entry which is preliminary data.</text>
</comment>
<reference evidence="3" key="1">
    <citation type="submission" date="2018-01" db="EMBL/GenBank/DDBJ databases">
        <authorList>
            <person name="Clerissi C."/>
        </authorList>
    </citation>
    <scope>NUCLEOTIDE SEQUENCE</scope>
    <source>
        <strain evidence="3">Cupriavidus sp. LMG 19464</strain>
    </source>
</reference>
<dbReference type="Proteomes" id="UP000256780">
    <property type="component" value="Chromosome CBM2587_b"/>
</dbReference>
<dbReference type="Pfam" id="PF01177">
    <property type="entry name" value="Asp_Glu_race"/>
    <property type="match status" value="1"/>
</dbReference>
<evidence type="ECO:0000256" key="1">
    <source>
        <dbReference type="ARBA" id="ARBA00007847"/>
    </source>
</evidence>